<evidence type="ECO:0000313" key="2">
    <source>
        <dbReference type="EMBL" id="MDK2564280.1"/>
    </source>
</evidence>
<evidence type="ECO:0000256" key="1">
    <source>
        <dbReference type="SAM" id="Phobius"/>
    </source>
</evidence>
<reference evidence="2 3" key="1">
    <citation type="submission" date="2023-05" db="EMBL/GenBank/DDBJ databases">
        <title>Rombocin, a short stable natural nisin variant, displays selective antimicrobial activity against Listeria monocytogenes and employs dual mode of action to kill target bacterial strains.</title>
        <authorList>
            <person name="Wambui J."/>
            <person name="Stephan R."/>
            <person name="Kuipers O.P."/>
        </authorList>
    </citation>
    <scope>NUCLEOTIDE SEQUENCE [LARGE SCALE GENOMIC DNA]</scope>
    <source>
        <strain evidence="2 3">RC002</strain>
    </source>
</reference>
<name>A0ABT7EFL3_9FIRM</name>
<accession>A0ABT7EFL3</accession>
<comment type="caution">
    <text evidence="2">The sequence shown here is derived from an EMBL/GenBank/DDBJ whole genome shotgun (WGS) entry which is preliminary data.</text>
</comment>
<organism evidence="2 3">
    <name type="scientific">Romboutsia sedimentorum</name>
    <dbReference type="NCBI Taxonomy" id="1368474"/>
    <lineage>
        <taxon>Bacteria</taxon>
        <taxon>Bacillati</taxon>
        <taxon>Bacillota</taxon>
        <taxon>Clostridia</taxon>
        <taxon>Peptostreptococcales</taxon>
        <taxon>Peptostreptococcaceae</taxon>
        <taxon>Romboutsia</taxon>
    </lineage>
</organism>
<keyword evidence="1" id="KW-0472">Membrane</keyword>
<dbReference type="Proteomes" id="UP001301012">
    <property type="component" value="Unassembled WGS sequence"/>
</dbReference>
<feature type="transmembrane region" description="Helical" evidence="1">
    <location>
        <begin position="7"/>
        <end position="26"/>
    </location>
</feature>
<proteinExistence type="predicted"/>
<keyword evidence="1" id="KW-1133">Transmembrane helix</keyword>
<gene>
    <name evidence="2" type="ORF">QOZ84_12025</name>
</gene>
<keyword evidence="3" id="KW-1185">Reference proteome</keyword>
<dbReference type="RefSeq" id="WP_284133208.1">
    <property type="nucleotide sequence ID" value="NZ_JASKYM010000006.1"/>
</dbReference>
<keyword evidence="1" id="KW-0812">Transmembrane</keyword>
<protein>
    <submittedName>
        <fullName evidence="2">Uncharacterized protein</fullName>
    </submittedName>
</protein>
<sequence length="115" mass="13016">MKKILKITIIGIATLCMSIILLLRTISYSSKIKDPLIGLNALVKIVKSDNSVELISKNPLRYIAKSEDDFKQYMENKGYDVDQAGRGFYFTKGKESIALGMEGFMGNYKIFTDEY</sequence>
<evidence type="ECO:0000313" key="3">
    <source>
        <dbReference type="Proteomes" id="UP001301012"/>
    </source>
</evidence>
<dbReference type="EMBL" id="JASKYM010000006">
    <property type="protein sequence ID" value="MDK2564280.1"/>
    <property type="molecule type" value="Genomic_DNA"/>
</dbReference>